<evidence type="ECO:0000313" key="2">
    <source>
        <dbReference type="EMBL" id="MFD0854423.1"/>
    </source>
</evidence>
<dbReference type="EMBL" id="JBHTIR010002928">
    <property type="protein sequence ID" value="MFD0854423.1"/>
    <property type="molecule type" value="Genomic_DNA"/>
</dbReference>
<dbReference type="PANTHER" id="PTHR44846:SF1">
    <property type="entry name" value="MANNOSYL-D-GLYCERATE TRANSPORT_METABOLISM SYSTEM REPRESSOR MNGR-RELATED"/>
    <property type="match status" value="1"/>
</dbReference>
<dbReference type="InterPro" id="IPR028978">
    <property type="entry name" value="Chorismate_lyase_/UTRA_dom_sf"/>
</dbReference>
<dbReference type="SUPFAM" id="SSF64288">
    <property type="entry name" value="Chorismate lyase-like"/>
    <property type="match status" value="1"/>
</dbReference>
<evidence type="ECO:0000259" key="1">
    <source>
        <dbReference type="Pfam" id="PF07702"/>
    </source>
</evidence>
<gene>
    <name evidence="2" type="ORF">ACFQ07_19465</name>
</gene>
<dbReference type="PANTHER" id="PTHR44846">
    <property type="entry name" value="MANNOSYL-D-GLYCERATE TRANSPORT/METABOLISM SYSTEM REPRESSOR MNGR-RELATED"/>
    <property type="match status" value="1"/>
</dbReference>
<name>A0ABW3CJ45_9ACTN</name>
<protein>
    <submittedName>
        <fullName evidence="2">UTRA domain-containing protein</fullName>
    </submittedName>
</protein>
<dbReference type="InterPro" id="IPR011663">
    <property type="entry name" value="UTRA"/>
</dbReference>
<accession>A0ABW3CJ45</accession>
<feature type="non-terminal residue" evidence="2">
    <location>
        <position position="1"/>
    </location>
</feature>
<dbReference type="Gene3D" id="3.40.1410.10">
    <property type="entry name" value="Chorismate lyase-like"/>
    <property type="match status" value="1"/>
</dbReference>
<reference evidence="3" key="1">
    <citation type="journal article" date="2019" name="Int. J. Syst. Evol. Microbiol.">
        <title>The Global Catalogue of Microorganisms (GCM) 10K type strain sequencing project: providing services to taxonomists for standard genome sequencing and annotation.</title>
        <authorList>
            <consortium name="The Broad Institute Genomics Platform"/>
            <consortium name="The Broad Institute Genome Sequencing Center for Infectious Disease"/>
            <person name="Wu L."/>
            <person name="Ma J."/>
        </authorList>
    </citation>
    <scope>NUCLEOTIDE SEQUENCE [LARGE SCALE GENOMIC DNA]</scope>
    <source>
        <strain evidence="3">JCM 31696</strain>
    </source>
</reference>
<evidence type="ECO:0000313" key="3">
    <source>
        <dbReference type="Proteomes" id="UP001597083"/>
    </source>
</evidence>
<organism evidence="2 3">
    <name type="scientific">Actinomadura adrarensis</name>
    <dbReference type="NCBI Taxonomy" id="1819600"/>
    <lineage>
        <taxon>Bacteria</taxon>
        <taxon>Bacillati</taxon>
        <taxon>Actinomycetota</taxon>
        <taxon>Actinomycetes</taxon>
        <taxon>Streptosporangiales</taxon>
        <taxon>Thermomonosporaceae</taxon>
        <taxon>Actinomadura</taxon>
    </lineage>
</organism>
<dbReference type="Pfam" id="PF07702">
    <property type="entry name" value="UTRA"/>
    <property type="match status" value="1"/>
</dbReference>
<sequence length="57" mass="6564">TVTTAEEAEVLGVPVHAPAFLFERLTRDDKGDPVEYVRSLYRGDRYRLELDLRPPPH</sequence>
<keyword evidence="3" id="KW-1185">Reference proteome</keyword>
<proteinExistence type="predicted"/>
<dbReference type="InterPro" id="IPR050679">
    <property type="entry name" value="Bact_HTH_transcr_reg"/>
</dbReference>
<dbReference type="Proteomes" id="UP001597083">
    <property type="component" value="Unassembled WGS sequence"/>
</dbReference>
<feature type="domain" description="UbiC transcription regulator-associated" evidence="1">
    <location>
        <begin position="4"/>
        <end position="47"/>
    </location>
</feature>
<comment type="caution">
    <text evidence="2">The sequence shown here is derived from an EMBL/GenBank/DDBJ whole genome shotgun (WGS) entry which is preliminary data.</text>
</comment>